<evidence type="ECO:0000256" key="6">
    <source>
        <dbReference type="ARBA" id="ARBA00023002"/>
    </source>
</evidence>
<dbReference type="PIRSF" id="PIRSF000099">
    <property type="entry name" value="Histidinol_dh"/>
    <property type="match status" value="1"/>
</dbReference>
<feature type="binding site" evidence="8 11">
    <location>
        <position position="117"/>
    </location>
    <ligand>
        <name>NAD(+)</name>
        <dbReference type="ChEBI" id="CHEBI:57540"/>
    </ligand>
</feature>
<comment type="function">
    <text evidence="1 8">Catalyzes the sequential NAD-dependent oxidations of L-histidinol to L-histidinaldehyde and then to L-histidine.</text>
</comment>
<evidence type="ECO:0000313" key="15">
    <source>
        <dbReference type="EMBL" id="MDA3730589.1"/>
    </source>
</evidence>
<comment type="catalytic activity">
    <reaction evidence="7 8">
        <text>L-histidinol + 2 NAD(+) + H2O = L-histidine + 2 NADH + 3 H(+)</text>
        <dbReference type="Rhea" id="RHEA:20641"/>
        <dbReference type="ChEBI" id="CHEBI:15377"/>
        <dbReference type="ChEBI" id="CHEBI:15378"/>
        <dbReference type="ChEBI" id="CHEBI:57540"/>
        <dbReference type="ChEBI" id="CHEBI:57595"/>
        <dbReference type="ChEBI" id="CHEBI:57699"/>
        <dbReference type="ChEBI" id="CHEBI:57945"/>
        <dbReference type="EC" id="1.1.1.23"/>
    </reaction>
</comment>
<feature type="active site" description="Proton acceptor" evidence="8 10">
    <location>
        <position position="319"/>
    </location>
</feature>
<dbReference type="PANTHER" id="PTHR21256">
    <property type="entry name" value="HISTIDINOL DEHYDROGENASE HDH"/>
    <property type="match status" value="1"/>
</dbReference>
<feature type="binding site" evidence="8 12">
    <location>
        <position position="229"/>
    </location>
    <ligand>
        <name>substrate</name>
    </ligand>
</feature>
<name>A0AA42DKE7_9FIRM</name>
<evidence type="ECO:0000256" key="14">
    <source>
        <dbReference type="RuleBase" id="RU004175"/>
    </source>
</evidence>
<evidence type="ECO:0000256" key="13">
    <source>
        <dbReference type="PIRSR" id="PIRSR000099-4"/>
    </source>
</evidence>
<comment type="similarity">
    <text evidence="2 8 9 14">Belongs to the histidinol dehydrogenase family.</text>
</comment>
<comment type="caution">
    <text evidence="15">The sequence shown here is derived from an EMBL/GenBank/DDBJ whole genome shotgun (WGS) entry which is preliminary data.</text>
</comment>
<dbReference type="GO" id="GO:0000105">
    <property type="term" value="P:L-histidine biosynthetic process"/>
    <property type="evidence" value="ECO:0007669"/>
    <property type="project" value="UniProtKB-UniRule"/>
</dbReference>
<dbReference type="FunFam" id="3.40.50.1980:FF:000026">
    <property type="entry name" value="Histidinol dehydrogenase"/>
    <property type="match status" value="1"/>
</dbReference>
<feature type="binding site" evidence="8 12">
    <location>
        <position position="412"/>
    </location>
    <ligand>
        <name>substrate</name>
    </ligand>
</feature>
<evidence type="ECO:0000256" key="5">
    <source>
        <dbReference type="ARBA" id="ARBA00022833"/>
    </source>
</evidence>
<dbReference type="HAMAP" id="MF_01024">
    <property type="entry name" value="HisD"/>
    <property type="match status" value="1"/>
</dbReference>
<dbReference type="InterPro" id="IPR001692">
    <property type="entry name" value="Histidinol_DH_CS"/>
</dbReference>
<feature type="binding site" evidence="8 13">
    <location>
        <position position="254"/>
    </location>
    <ligand>
        <name>Zn(2+)</name>
        <dbReference type="ChEBI" id="CHEBI:29105"/>
    </ligand>
</feature>
<dbReference type="SUPFAM" id="SSF53720">
    <property type="entry name" value="ALDH-like"/>
    <property type="match status" value="1"/>
</dbReference>
<dbReference type="GO" id="GO:0051287">
    <property type="term" value="F:NAD binding"/>
    <property type="evidence" value="ECO:0007669"/>
    <property type="project" value="InterPro"/>
</dbReference>
<keyword evidence="8 11" id="KW-0520">NAD</keyword>
<feature type="binding site" evidence="8 11">
    <location>
        <position position="183"/>
    </location>
    <ligand>
        <name>NAD(+)</name>
        <dbReference type="ChEBI" id="CHEBI:57540"/>
    </ligand>
</feature>
<feature type="binding site" evidence="8 13">
    <location>
        <position position="251"/>
    </location>
    <ligand>
        <name>Zn(2+)</name>
        <dbReference type="ChEBI" id="CHEBI:29105"/>
    </ligand>
</feature>
<evidence type="ECO:0000256" key="11">
    <source>
        <dbReference type="PIRSR" id="PIRSR000099-2"/>
    </source>
</evidence>
<feature type="binding site" evidence="8 13">
    <location>
        <position position="412"/>
    </location>
    <ligand>
        <name>Zn(2+)</name>
        <dbReference type="ChEBI" id="CHEBI:29105"/>
    </ligand>
</feature>
<feature type="active site" description="Proton acceptor" evidence="8 10">
    <location>
        <position position="320"/>
    </location>
</feature>
<evidence type="ECO:0000313" key="16">
    <source>
        <dbReference type="Proteomes" id="UP001169242"/>
    </source>
</evidence>
<organism evidence="15 16">
    <name type="scientific">Holtiella tumoricola</name>
    <dbReference type="NCBI Taxonomy" id="3018743"/>
    <lineage>
        <taxon>Bacteria</taxon>
        <taxon>Bacillati</taxon>
        <taxon>Bacillota</taxon>
        <taxon>Clostridia</taxon>
        <taxon>Lachnospirales</taxon>
        <taxon>Cellulosilyticaceae</taxon>
        <taxon>Holtiella</taxon>
    </lineage>
</organism>
<sequence length="423" mass="46230">MFFNILEERGNLDTSKFALGVKEIVENVRHTGDAALFNYTHQWDNANVTAENVQISNEEMKKAYEELPDNLKKAMVLSYERIRAFHEKQKQNTWMDVKPNGEILGQRVIPLSSVGVYVPGGKAAYPSSVLMNIVPAKVAGVEKIVMVTPISKAVCKDGKVPQNVLAAAYLAGVDELYTIGGAQAVAALAFGTETIPKVDKIVGPGNIYVALAKREVYGYVSIDSIAGPSEILIIADESANPTYVAADLLSQAEHDELASSVLITPSRALALKVQEEVGRLYNQLPRQEILKKSLKNYSVILIEENLEKACETANDIAPEHLELAVATPFEWLGKIKNAGAVFLGHYTPEPLGDYMAGPNHVLPTSGTARFFSPLGVEDYVKRSSVLSFTPESFYALADQVIDFAESESLYAHALSVKVRKENQ</sequence>
<keyword evidence="8" id="KW-0028">Amino-acid biosynthesis</keyword>
<evidence type="ECO:0000256" key="4">
    <source>
        <dbReference type="ARBA" id="ARBA00022723"/>
    </source>
</evidence>
<dbReference type="InterPro" id="IPR016161">
    <property type="entry name" value="Ald_DH/histidinol_DH"/>
</dbReference>
<dbReference type="NCBIfam" id="TIGR00069">
    <property type="entry name" value="hisD"/>
    <property type="match status" value="1"/>
</dbReference>
<dbReference type="RefSeq" id="WP_271011405.1">
    <property type="nucleotide sequence ID" value="NZ_JAQIFT010000016.1"/>
</dbReference>
<dbReference type="EC" id="1.1.1.23" evidence="3 8"/>
<gene>
    <name evidence="8 15" type="primary">hisD</name>
    <name evidence="15" type="ORF">PBV87_03640</name>
</gene>
<evidence type="ECO:0000256" key="10">
    <source>
        <dbReference type="PIRSR" id="PIRSR000099-1"/>
    </source>
</evidence>
<keyword evidence="4 8" id="KW-0479">Metal-binding</keyword>
<dbReference type="Gene3D" id="3.40.50.1980">
    <property type="entry name" value="Nitrogenase molybdenum iron protein domain"/>
    <property type="match status" value="2"/>
</dbReference>
<keyword evidence="8" id="KW-0368">Histidine biosynthesis</keyword>
<keyword evidence="6 8" id="KW-0560">Oxidoreductase</keyword>
<evidence type="ECO:0000256" key="2">
    <source>
        <dbReference type="ARBA" id="ARBA00010178"/>
    </source>
</evidence>
<feature type="binding site" evidence="8 13">
    <location>
        <position position="353"/>
    </location>
    <ligand>
        <name>Zn(2+)</name>
        <dbReference type="ChEBI" id="CHEBI:29105"/>
    </ligand>
</feature>
<reference evidence="15" key="1">
    <citation type="journal article" date="2023" name="Int. J. Syst. Evol. Microbiol.">
        <title>&lt;i&gt;Holtiella tumoricola&lt;/i&gt; gen. nov. sp. nov., isolated from a human clinical sample.</title>
        <authorList>
            <person name="Allen-Vercoe E."/>
            <person name="Daigneault M.C."/>
            <person name="Vancuren S.J."/>
            <person name="Cochrane K."/>
            <person name="O'Neal L.L."/>
            <person name="Sankaranarayanan K."/>
            <person name="Lawson P.A."/>
        </authorList>
    </citation>
    <scope>NUCLEOTIDE SEQUENCE</scope>
    <source>
        <strain evidence="15">CC70A</strain>
    </source>
</reference>
<dbReference type="GO" id="GO:0005829">
    <property type="term" value="C:cytosol"/>
    <property type="evidence" value="ECO:0007669"/>
    <property type="project" value="TreeGrafter"/>
</dbReference>
<dbReference type="GO" id="GO:0008270">
    <property type="term" value="F:zinc ion binding"/>
    <property type="evidence" value="ECO:0007669"/>
    <property type="project" value="UniProtKB-UniRule"/>
</dbReference>
<dbReference type="PRINTS" id="PR00083">
    <property type="entry name" value="HOLDHDRGNASE"/>
</dbReference>
<comment type="cofactor">
    <cofactor evidence="8 13">
        <name>Zn(2+)</name>
        <dbReference type="ChEBI" id="CHEBI:29105"/>
    </cofactor>
    <text evidence="8 13">Binds 1 zinc ion per subunit.</text>
</comment>
<dbReference type="Pfam" id="PF00815">
    <property type="entry name" value="Histidinol_dh"/>
    <property type="match status" value="1"/>
</dbReference>
<evidence type="ECO:0000256" key="3">
    <source>
        <dbReference type="ARBA" id="ARBA00012965"/>
    </source>
</evidence>
<feature type="binding site" evidence="8 11">
    <location>
        <position position="206"/>
    </location>
    <ligand>
        <name>NAD(+)</name>
        <dbReference type="ChEBI" id="CHEBI:57540"/>
    </ligand>
</feature>
<dbReference type="CDD" id="cd06572">
    <property type="entry name" value="Histidinol_dh"/>
    <property type="match status" value="1"/>
</dbReference>
<dbReference type="AlphaFoldDB" id="A0AA42DKE7"/>
<comment type="pathway">
    <text evidence="8">Amino-acid biosynthesis; L-histidine biosynthesis; L-histidine from 5-phospho-alpha-D-ribose 1-diphosphate: step 9/9.</text>
</comment>
<dbReference type="Proteomes" id="UP001169242">
    <property type="component" value="Unassembled WGS sequence"/>
</dbReference>
<keyword evidence="5 8" id="KW-0862">Zinc</keyword>
<evidence type="ECO:0000256" key="1">
    <source>
        <dbReference type="ARBA" id="ARBA00003850"/>
    </source>
</evidence>
<evidence type="ECO:0000256" key="7">
    <source>
        <dbReference type="ARBA" id="ARBA00049489"/>
    </source>
</evidence>
<evidence type="ECO:0000256" key="9">
    <source>
        <dbReference type="PIRNR" id="PIRNR000099"/>
    </source>
</evidence>
<proteinExistence type="inferred from homology"/>
<feature type="binding site" evidence="8 12">
    <location>
        <position position="407"/>
    </location>
    <ligand>
        <name>substrate</name>
    </ligand>
</feature>
<evidence type="ECO:0000256" key="12">
    <source>
        <dbReference type="PIRSR" id="PIRSR000099-3"/>
    </source>
</evidence>
<dbReference type="InterPro" id="IPR022695">
    <property type="entry name" value="Histidinol_DH_monofunct"/>
</dbReference>
<feature type="binding site" evidence="8 12">
    <location>
        <position position="251"/>
    </location>
    <ligand>
        <name>substrate</name>
    </ligand>
</feature>
<protein>
    <recommendedName>
        <fullName evidence="3 8">Histidinol dehydrogenase</fullName>
        <shortName evidence="8">HDH</shortName>
        <ecNumber evidence="3 8">1.1.1.23</ecNumber>
    </recommendedName>
</protein>
<evidence type="ECO:0000256" key="8">
    <source>
        <dbReference type="HAMAP-Rule" id="MF_01024"/>
    </source>
</evidence>
<feature type="binding site" evidence="8 12">
    <location>
        <position position="254"/>
    </location>
    <ligand>
        <name>substrate</name>
    </ligand>
</feature>
<dbReference type="PROSITE" id="PS00611">
    <property type="entry name" value="HISOL_DEHYDROGENASE"/>
    <property type="match status" value="1"/>
</dbReference>
<dbReference type="Gene3D" id="1.20.5.1300">
    <property type="match status" value="1"/>
</dbReference>
<feature type="binding site" evidence="8 12">
    <location>
        <position position="353"/>
    </location>
    <ligand>
        <name>substrate</name>
    </ligand>
</feature>
<accession>A0AA42DKE7</accession>
<dbReference type="InterPro" id="IPR012131">
    <property type="entry name" value="Hstdl_DH"/>
</dbReference>
<dbReference type="FunFam" id="3.40.50.1980:FF:000001">
    <property type="entry name" value="Histidinol dehydrogenase"/>
    <property type="match status" value="1"/>
</dbReference>
<dbReference type="GO" id="GO:0004399">
    <property type="term" value="F:histidinol dehydrogenase activity"/>
    <property type="evidence" value="ECO:0007669"/>
    <property type="project" value="UniProtKB-UniRule"/>
</dbReference>
<dbReference type="PANTHER" id="PTHR21256:SF2">
    <property type="entry name" value="HISTIDINE BIOSYNTHESIS TRIFUNCTIONAL PROTEIN"/>
    <property type="match status" value="1"/>
</dbReference>
<feature type="binding site" evidence="8 12">
    <location>
        <position position="320"/>
    </location>
    <ligand>
        <name>substrate</name>
    </ligand>
</feature>
<keyword evidence="16" id="KW-1185">Reference proteome</keyword>
<dbReference type="EMBL" id="JAQIFT010000016">
    <property type="protein sequence ID" value="MDA3730589.1"/>
    <property type="molecule type" value="Genomic_DNA"/>
</dbReference>